<dbReference type="HOGENOM" id="CLU_587010_0_0_1"/>
<dbReference type="Proteomes" id="UP000030746">
    <property type="component" value="Unassembled WGS sequence"/>
</dbReference>
<dbReference type="OrthoDB" id="6262491at2759"/>
<gene>
    <name evidence="2" type="ORF">LOTGIDRAFT_239300</name>
</gene>
<dbReference type="RefSeq" id="XP_009052729.1">
    <property type="nucleotide sequence ID" value="XM_009054481.1"/>
</dbReference>
<dbReference type="Pfam" id="PF00400">
    <property type="entry name" value="WD40"/>
    <property type="match status" value="2"/>
</dbReference>
<dbReference type="PROSITE" id="PS50294">
    <property type="entry name" value="WD_REPEATS_REGION"/>
    <property type="match status" value="2"/>
</dbReference>
<dbReference type="PROSITE" id="PS50082">
    <property type="entry name" value="WD_REPEATS_2"/>
    <property type="match status" value="2"/>
</dbReference>
<dbReference type="PANTHER" id="PTHR45532">
    <property type="entry name" value="WD REPEAT-CONTAINING PROTEIN 97"/>
    <property type="match status" value="1"/>
</dbReference>
<sequence length="466" mass="53116">MEKIAKCDQESTHSSSKESEIEFLITRKRNEVIRKAGYHWSLLRNSVRNTVSAVSETDVRDVEIVHGIHHVRKMNHPYTIEKVAMINKRREYISTDGRTLRIFLEDGRKKTNIIPEETMDRVLYSSLTDQFVGWLHQSDELFLMELENLEIISQVRTPGKICLCTYNCNTGEVLAVGPHFITTIAFRYGARHLIPNKTIKTDYGEDNMFQYMVLEDTASHSQRLYLTLHNSVVVYNLHHGQLLTQRKDLHVRPITAITFFNPLKYLITGALDGTIKVWDDKWHIVMVFVGHSEKVNALAIYPNGPAIISASTDHTIRVWHLETCDEVDRVAISEPVDGLGTDLQYNMFYTFSGKKIDLWQLQHVFNIHTSIGHRVTSIKLTTHPFCPVRAVVICSDSSIRIVSPCNGNVLTSLIMEQFAGVVDAAYAINEEILFTVMGNGDIVKSDTSINPCQILRRWKFSKPEGG</sequence>
<name>V3ZYI1_LOTGI</name>
<reference evidence="2 3" key="1">
    <citation type="journal article" date="2013" name="Nature">
        <title>Insights into bilaterian evolution from three spiralian genomes.</title>
        <authorList>
            <person name="Simakov O."/>
            <person name="Marletaz F."/>
            <person name="Cho S.J."/>
            <person name="Edsinger-Gonzales E."/>
            <person name="Havlak P."/>
            <person name="Hellsten U."/>
            <person name="Kuo D.H."/>
            <person name="Larsson T."/>
            <person name="Lv J."/>
            <person name="Arendt D."/>
            <person name="Savage R."/>
            <person name="Osoegawa K."/>
            <person name="de Jong P."/>
            <person name="Grimwood J."/>
            <person name="Chapman J.A."/>
            <person name="Shapiro H."/>
            <person name="Aerts A."/>
            <person name="Otillar R.P."/>
            <person name="Terry A.Y."/>
            <person name="Boore J.L."/>
            <person name="Grigoriev I.V."/>
            <person name="Lindberg D.R."/>
            <person name="Seaver E.C."/>
            <person name="Weisblat D.A."/>
            <person name="Putnam N.H."/>
            <person name="Rokhsar D.S."/>
        </authorList>
    </citation>
    <scope>NUCLEOTIDE SEQUENCE [LARGE SCALE GENOMIC DNA]</scope>
</reference>
<keyword evidence="3" id="KW-1185">Reference proteome</keyword>
<accession>V3ZYI1</accession>
<dbReference type="STRING" id="225164.V3ZYI1"/>
<dbReference type="SUPFAM" id="SSF50978">
    <property type="entry name" value="WD40 repeat-like"/>
    <property type="match status" value="1"/>
</dbReference>
<dbReference type="Gene3D" id="2.130.10.10">
    <property type="entry name" value="YVTN repeat-like/Quinoprotein amine dehydrogenase"/>
    <property type="match status" value="1"/>
</dbReference>
<feature type="repeat" description="WD" evidence="1">
    <location>
        <begin position="288"/>
        <end position="329"/>
    </location>
</feature>
<dbReference type="AlphaFoldDB" id="V3ZYI1"/>
<dbReference type="InterPro" id="IPR036322">
    <property type="entry name" value="WD40_repeat_dom_sf"/>
</dbReference>
<organism evidence="2 3">
    <name type="scientific">Lottia gigantea</name>
    <name type="common">Giant owl limpet</name>
    <dbReference type="NCBI Taxonomy" id="225164"/>
    <lineage>
        <taxon>Eukaryota</taxon>
        <taxon>Metazoa</taxon>
        <taxon>Spiralia</taxon>
        <taxon>Lophotrochozoa</taxon>
        <taxon>Mollusca</taxon>
        <taxon>Gastropoda</taxon>
        <taxon>Patellogastropoda</taxon>
        <taxon>Lottioidea</taxon>
        <taxon>Lottiidae</taxon>
        <taxon>Lottia</taxon>
    </lineage>
</organism>
<dbReference type="EMBL" id="KB201451">
    <property type="protein sequence ID" value="ESO96593.1"/>
    <property type="molecule type" value="Genomic_DNA"/>
</dbReference>
<dbReference type="SMART" id="SM00320">
    <property type="entry name" value="WD40"/>
    <property type="match status" value="3"/>
</dbReference>
<dbReference type="InterPro" id="IPR015943">
    <property type="entry name" value="WD40/YVTN_repeat-like_dom_sf"/>
</dbReference>
<dbReference type="CTD" id="20251022"/>
<evidence type="ECO:0000256" key="1">
    <source>
        <dbReference type="PROSITE-ProRule" id="PRU00221"/>
    </source>
</evidence>
<dbReference type="KEGG" id="lgi:LOTGIDRAFT_239300"/>
<evidence type="ECO:0000313" key="2">
    <source>
        <dbReference type="EMBL" id="ESO96593.1"/>
    </source>
</evidence>
<dbReference type="GeneID" id="20251022"/>
<feature type="repeat" description="WD" evidence="1">
    <location>
        <begin position="247"/>
        <end position="279"/>
    </location>
</feature>
<dbReference type="InterPro" id="IPR001680">
    <property type="entry name" value="WD40_rpt"/>
</dbReference>
<dbReference type="PANTHER" id="PTHR45532:SF1">
    <property type="entry name" value="WD REPEAT-CONTAINING PROTEIN 97"/>
    <property type="match status" value="1"/>
</dbReference>
<dbReference type="OMA" id="ICMISET"/>
<evidence type="ECO:0000313" key="3">
    <source>
        <dbReference type="Proteomes" id="UP000030746"/>
    </source>
</evidence>
<proteinExistence type="predicted"/>
<keyword evidence="1" id="KW-0853">WD repeat</keyword>
<protein>
    <submittedName>
        <fullName evidence="2">Uncharacterized protein</fullName>
    </submittedName>
</protein>